<dbReference type="Gene3D" id="1.10.10.10">
    <property type="entry name" value="Winged helix-like DNA-binding domain superfamily/Winged helix DNA-binding domain"/>
    <property type="match status" value="1"/>
</dbReference>
<feature type="domain" description="HTH marR-type" evidence="1">
    <location>
        <begin position="32"/>
        <end position="77"/>
    </location>
</feature>
<dbReference type="Proteomes" id="UP001218034">
    <property type="component" value="Chromosome"/>
</dbReference>
<evidence type="ECO:0000259" key="1">
    <source>
        <dbReference type="Pfam" id="PF13463"/>
    </source>
</evidence>
<reference evidence="2 3" key="1">
    <citation type="submission" date="2022-09" db="EMBL/GenBank/DDBJ databases">
        <title>Xylan utilization by haloarchaea-nanohaloarchaea associations.</title>
        <authorList>
            <person name="Yakimov M."/>
        </authorList>
    </citation>
    <scope>NUCLEOTIDE SEQUENCE [LARGE SCALE GENOMIC DNA]</scope>
    <source>
        <strain evidence="2 3">SVXNc</strain>
    </source>
</reference>
<accession>A0ABY8CE41</accession>
<protein>
    <submittedName>
        <fullName evidence="2">Transcriptional regulator, contains HTH domain</fullName>
    </submittedName>
</protein>
<name>A0ABY8CE41_9ARCH</name>
<proteinExistence type="predicted"/>
<dbReference type="RefSeq" id="WP_347722359.1">
    <property type="nucleotide sequence ID" value="NZ_CP104395.1"/>
</dbReference>
<sequence>MKSKTQSKARELFLKDKPTEIAIAVKRKPSLNARKISETTDTTYSHAVRVLNKMEKLDLLNSKRKGRSKKYSLTEKGDKLSEGLIETFGISPKESELERNLE</sequence>
<dbReference type="InterPro" id="IPR036390">
    <property type="entry name" value="WH_DNA-bd_sf"/>
</dbReference>
<dbReference type="EMBL" id="CP104395">
    <property type="protein sequence ID" value="WEL19489.1"/>
    <property type="molecule type" value="Genomic_DNA"/>
</dbReference>
<evidence type="ECO:0000313" key="3">
    <source>
        <dbReference type="Proteomes" id="UP001218034"/>
    </source>
</evidence>
<dbReference type="InterPro" id="IPR000835">
    <property type="entry name" value="HTH_MarR-typ"/>
</dbReference>
<gene>
    <name evidence="2" type="ORF">SVXNc_0469</name>
</gene>
<dbReference type="GeneID" id="90589906"/>
<keyword evidence="3" id="KW-1185">Reference proteome</keyword>
<evidence type="ECO:0000313" key="2">
    <source>
        <dbReference type="EMBL" id="WEL19489.1"/>
    </source>
</evidence>
<dbReference type="InterPro" id="IPR036388">
    <property type="entry name" value="WH-like_DNA-bd_sf"/>
</dbReference>
<organism evidence="2 3">
    <name type="scientific">Candidatus Nanohalococcus occultus</name>
    <dbReference type="NCBI Taxonomy" id="2978047"/>
    <lineage>
        <taxon>Archaea</taxon>
        <taxon>Candidatus Nanohalarchaeota</taxon>
        <taxon>Candidatus Nanohalarchaeota incertae sedis</taxon>
        <taxon>Candidatus Nanohalococcus</taxon>
    </lineage>
</organism>
<dbReference type="Pfam" id="PF13463">
    <property type="entry name" value="HTH_27"/>
    <property type="match status" value="1"/>
</dbReference>
<dbReference type="SUPFAM" id="SSF46785">
    <property type="entry name" value="Winged helix' DNA-binding domain"/>
    <property type="match status" value="1"/>
</dbReference>